<accession>A0A3R0XW69</accession>
<reference evidence="1" key="1">
    <citation type="submission" date="2018-10" db="EMBL/GenBank/DDBJ databases">
        <authorList>
            <consortium name="PulseNet: The National Subtyping Network for Foodborne Disease Surveillance"/>
            <person name="Tarr C.L."/>
            <person name="Trees E."/>
            <person name="Katz L.S."/>
            <person name="Carleton-Romer H.A."/>
            <person name="Stroika S."/>
            <person name="Kucerova Z."/>
            <person name="Roache K.F."/>
            <person name="Sabol A.L."/>
            <person name="Besser J."/>
            <person name="Gerner-Smidt P."/>
        </authorList>
    </citation>
    <scope>NUCLEOTIDE SEQUENCE [LARGE SCALE GENOMIC DNA]</scope>
    <source>
        <strain evidence="1">PNUSAS038541</strain>
    </source>
</reference>
<organism evidence="1">
    <name type="scientific">Salmonella enterica</name>
    <name type="common">Salmonella choleraesuis</name>
    <dbReference type="NCBI Taxonomy" id="28901"/>
    <lineage>
        <taxon>Bacteria</taxon>
        <taxon>Pseudomonadati</taxon>
        <taxon>Pseudomonadota</taxon>
        <taxon>Gammaproteobacteria</taxon>
        <taxon>Enterobacterales</taxon>
        <taxon>Enterobacteriaceae</taxon>
        <taxon>Salmonella</taxon>
    </lineage>
</organism>
<proteinExistence type="predicted"/>
<dbReference type="EMBL" id="RVIJ01000002">
    <property type="protein sequence ID" value="MLV99432.1"/>
    <property type="molecule type" value="Genomic_DNA"/>
</dbReference>
<name>A0A3R0XW69_SALER</name>
<comment type="caution">
    <text evidence="1">The sequence shown here is derived from an EMBL/GenBank/DDBJ whole genome shotgun (WGS) entry which is preliminary data.</text>
</comment>
<dbReference type="AlphaFoldDB" id="A0A3R0XW69"/>
<gene>
    <name evidence="1" type="ORF">EAK82_03860</name>
</gene>
<evidence type="ECO:0000313" key="1">
    <source>
        <dbReference type="EMBL" id="MLV99432.1"/>
    </source>
</evidence>
<dbReference type="Proteomes" id="UP000885392">
    <property type="component" value="Unassembled WGS sequence"/>
</dbReference>
<sequence length="133" mass="14831">MNTLIKNVPIAKVGKILDGREITRQMIERCRDTFDLNYYQPPVGEFSGDPMVSIAIHNQGKVLSLSVDNDTLFADIEMFMPPKTVRKMKLYPTIAYTEGGNIKTPALMNVILAEIPNRADNIAIKDCDICEAA</sequence>
<protein>
    <submittedName>
        <fullName evidence="1">Uncharacterized protein</fullName>
    </submittedName>
</protein>